<dbReference type="Proteomes" id="UP000591131">
    <property type="component" value="Unassembled WGS sequence"/>
</dbReference>
<keyword evidence="9" id="KW-1185">Reference proteome</keyword>
<proteinExistence type="predicted"/>
<dbReference type="PANTHER" id="PTHR48016">
    <property type="entry name" value="MAP KINASE KINASE KINASE SSK2-RELATED-RELATED"/>
    <property type="match status" value="1"/>
</dbReference>
<dbReference type="Gene3D" id="3.30.200.20">
    <property type="entry name" value="Phosphorylase Kinase, domain 1"/>
    <property type="match status" value="1"/>
</dbReference>
<dbReference type="PROSITE" id="PS00107">
    <property type="entry name" value="PROTEIN_KINASE_ATP"/>
    <property type="match status" value="1"/>
</dbReference>
<dbReference type="OrthoDB" id="2914378at2759"/>
<evidence type="ECO:0000256" key="3">
    <source>
        <dbReference type="ARBA" id="ARBA00022777"/>
    </source>
</evidence>
<dbReference type="InterPro" id="IPR017441">
    <property type="entry name" value="Protein_kinase_ATP_BS"/>
</dbReference>
<reference evidence="8 9" key="1">
    <citation type="submission" date="2020-04" db="EMBL/GenBank/DDBJ databases">
        <title>Perkinsus chesapeaki whole genome sequence.</title>
        <authorList>
            <person name="Bogema D.R."/>
        </authorList>
    </citation>
    <scope>NUCLEOTIDE SEQUENCE [LARGE SCALE GENOMIC DNA]</scope>
    <source>
        <strain evidence="8">ATCC PRA-425</strain>
    </source>
</reference>
<feature type="compositionally biased region" description="Polar residues" evidence="6">
    <location>
        <begin position="37"/>
        <end position="56"/>
    </location>
</feature>
<protein>
    <recommendedName>
        <fullName evidence="7">Protein kinase domain-containing protein</fullName>
    </recommendedName>
</protein>
<keyword evidence="4 5" id="KW-0067">ATP-binding</keyword>
<evidence type="ECO:0000256" key="5">
    <source>
        <dbReference type="PROSITE-ProRule" id="PRU10141"/>
    </source>
</evidence>
<gene>
    <name evidence="8" type="ORF">FOL47_008678</name>
</gene>
<dbReference type="InterPro" id="IPR000719">
    <property type="entry name" value="Prot_kinase_dom"/>
</dbReference>
<comment type="caution">
    <text evidence="8">The sequence shown here is derived from an EMBL/GenBank/DDBJ whole genome shotgun (WGS) entry which is preliminary data.</text>
</comment>
<feature type="region of interest" description="Disordered" evidence="6">
    <location>
        <begin position="37"/>
        <end position="92"/>
    </location>
</feature>
<feature type="region of interest" description="Disordered" evidence="6">
    <location>
        <begin position="133"/>
        <end position="154"/>
    </location>
</feature>
<keyword evidence="2 5" id="KW-0547">Nucleotide-binding</keyword>
<evidence type="ECO:0000256" key="6">
    <source>
        <dbReference type="SAM" id="MobiDB-lite"/>
    </source>
</evidence>
<name>A0A7J6MUB2_PERCH</name>
<organism evidence="8 9">
    <name type="scientific">Perkinsus chesapeaki</name>
    <name type="common">Clam parasite</name>
    <name type="synonym">Perkinsus andrewsi</name>
    <dbReference type="NCBI Taxonomy" id="330153"/>
    <lineage>
        <taxon>Eukaryota</taxon>
        <taxon>Sar</taxon>
        <taxon>Alveolata</taxon>
        <taxon>Perkinsozoa</taxon>
        <taxon>Perkinsea</taxon>
        <taxon>Perkinsida</taxon>
        <taxon>Perkinsidae</taxon>
        <taxon>Perkinsus</taxon>
    </lineage>
</organism>
<dbReference type="Gene3D" id="1.10.510.10">
    <property type="entry name" value="Transferase(Phosphotransferase) domain 1"/>
    <property type="match status" value="1"/>
</dbReference>
<sequence length="707" mass="76788">MMKSVSEGERLGPGRGVTLQDFFDAAEAVGHVMLASSSAPPSRINSAGATCPSARSNARRGSLNNRSSFLGVRPPISPEGQRRASWVGGMRNRSSSEYNRSRCCSATSYDYNQDDEDAQFPLPCRARSYNAGISTGSPALGSRTPGSLSKLHPNRRRMPGALQRLTDSVTNGNMRLIVTDDTSDDEGGNSALNCTPASAAVPPPDRSEEVPANVRDSGKLGAASRSRKSSLIDLGALLCRPRRNSRVACFVDAHPPSPQTLASADVDFGNLIGSGSFGDVFKAKCKLSGEFIAVKVVSYEDSDKVSEVAAKQLANEMDILQQLEHPNIIKYLGHEFIPPNVEWDPLPRDPAMHHRLLQHKCSMGRLLVFTEYMSGGSVKSALNDFGAFEEAQIANYSCQILSGLEYLHRKSVSHRDLKCDNLLLDAYGTVKLGALMTQLSGSIPWMAPEVISAGDSKGYSISADIWSFGIVVIEMATGTHPWGKLENPVMAIYKILSTKAVDPPSGAVNHLNEPHAPSFYANLSSLRRHDSMLVTTINTTGQRRGLKEIESPSTALMYLKDTNLIERNEGSSYNRDPVSGARLISSPVSIQRTHLDKGGRSRGLKSRALHNEAYHMVLRTGDCTGSAGNAKCTILGKGYKLHSRPFHTVDGVDIFSRNHAYRVEYAEGRRLDRRYGHIAAQFGTVRGSTPPRGHGMGSTVCYTYVRT</sequence>
<dbReference type="InterPro" id="IPR008271">
    <property type="entry name" value="Ser/Thr_kinase_AS"/>
</dbReference>
<dbReference type="SUPFAM" id="SSF56112">
    <property type="entry name" value="Protein kinase-like (PK-like)"/>
    <property type="match status" value="1"/>
</dbReference>
<dbReference type="EMBL" id="JAAPAO010000057">
    <property type="protein sequence ID" value="KAF4674800.1"/>
    <property type="molecule type" value="Genomic_DNA"/>
</dbReference>
<dbReference type="GO" id="GO:0004672">
    <property type="term" value="F:protein kinase activity"/>
    <property type="evidence" value="ECO:0007669"/>
    <property type="project" value="InterPro"/>
</dbReference>
<dbReference type="PANTHER" id="PTHR48016:SF56">
    <property type="entry name" value="MAPKK KINASE"/>
    <property type="match status" value="1"/>
</dbReference>
<dbReference type="SMART" id="SM00220">
    <property type="entry name" value="S_TKc"/>
    <property type="match status" value="1"/>
</dbReference>
<evidence type="ECO:0000256" key="2">
    <source>
        <dbReference type="ARBA" id="ARBA00022741"/>
    </source>
</evidence>
<evidence type="ECO:0000256" key="4">
    <source>
        <dbReference type="ARBA" id="ARBA00022840"/>
    </source>
</evidence>
<dbReference type="Pfam" id="PF00069">
    <property type="entry name" value="Pkinase"/>
    <property type="match status" value="1"/>
</dbReference>
<dbReference type="InterPro" id="IPR011009">
    <property type="entry name" value="Kinase-like_dom_sf"/>
</dbReference>
<feature type="region of interest" description="Disordered" evidence="6">
    <location>
        <begin position="180"/>
        <end position="222"/>
    </location>
</feature>
<feature type="domain" description="Protein kinase" evidence="7">
    <location>
        <begin position="266"/>
        <end position="618"/>
    </location>
</feature>
<evidence type="ECO:0000259" key="7">
    <source>
        <dbReference type="PROSITE" id="PS50011"/>
    </source>
</evidence>
<keyword evidence="3" id="KW-0418">Kinase</keyword>
<dbReference type="PROSITE" id="PS00108">
    <property type="entry name" value="PROTEIN_KINASE_ST"/>
    <property type="match status" value="1"/>
</dbReference>
<feature type="binding site" evidence="5">
    <location>
        <position position="295"/>
    </location>
    <ligand>
        <name>ATP</name>
        <dbReference type="ChEBI" id="CHEBI:30616"/>
    </ligand>
</feature>
<dbReference type="PROSITE" id="PS50011">
    <property type="entry name" value="PROTEIN_KINASE_DOM"/>
    <property type="match status" value="1"/>
</dbReference>
<evidence type="ECO:0000313" key="8">
    <source>
        <dbReference type="EMBL" id="KAF4674800.1"/>
    </source>
</evidence>
<dbReference type="GO" id="GO:0005524">
    <property type="term" value="F:ATP binding"/>
    <property type="evidence" value="ECO:0007669"/>
    <property type="project" value="UniProtKB-UniRule"/>
</dbReference>
<dbReference type="AlphaFoldDB" id="A0A7J6MUB2"/>
<evidence type="ECO:0000256" key="1">
    <source>
        <dbReference type="ARBA" id="ARBA00022679"/>
    </source>
</evidence>
<dbReference type="InterPro" id="IPR050538">
    <property type="entry name" value="MAP_kinase_kinase_kinase"/>
</dbReference>
<accession>A0A7J6MUB2</accession>
<evidence type="ECO:0000313" key="9">
    <source>
        <dbReference type="Proteomes" id="UP000591131"/>
    </source>
</evidence>
<keyword evidence="1" id="KW-0808">Transferase</keyword>